<dbReference type="EMBL" id="SRMB01000001">
    <property type="protein sequence ID" value="TGE29452.1"/>
    <property type="molecule type" value="Genomic_DNA"/>
</dbReference>
<feature type="transmembrane region" description="Helical" evidence="1">
    <location>
        <begin position="6"/>
        <end position="21"/>
    </location>
</feature>
<protein>
    <submittedName>
        <fullName evidence="2">Uncharacterized protein</fullName>
    </submittedName>
</protein>
<accession>A0A4Z0QL42</accession>
<dbReference type="OrthoDB" id="1380281at2"/>
<organism evidence="2 3">
    <name type="scientific">Hymenobacter metallicola</name>
    <dbReference type="NCBI Taxonomy" id="2563114"/>
    <lineage>
        <taxon>Bacteria</taxon>
        <taxon>Pseudomonadati</taxon>
        <taxon>Bacteroidota</taxon>
        <taxon>Cytophagia</taxon>
        <taxon>Cytophagales</taxon>
        <taxon>Hymenobacteraceae</taxon>
        <taxon>Hymenobacter</taxon>
    </lineage>
</organism>
<sequence>MPKNLPIFLLLAFGWLIYYYFQRADEVHAKGKYTIGYVDGAHWAVKSGKQIDYSFSVAGRAYSGGEDELPQMQRENARYLIKYDSTSPDWHAVYFTVPIPDHIKEAPANGWPEPPFPVPDKVLQR</sequence>
<evidence type="ECO:0000313" key="3">
    <source>
        <dbReference type="Proteomes" id="UP000298471"/>
    </source>
</evidence>
<dbReference type="RefSeq" id="WP_135393907.1">
    <property type="nucleotide sequence ID" value="NZ_SRMB01000001.1"/>
</dbReference>
<keyword evidence="1" id="KW-0472">Membrane</keyword>
<reference evidence="2 3" key="1">
    <citation type="submission" date="2019-04" db="EMBL/GenBank/DDBJ databases">
        <authorList>
            <person name="Feng G."/>
            <person name="Zhang J."/>
            <person name="Zhu H."/>
        </authorList>
    </citation>
    <scope>NUCLEOTIDE SEQUENCE [LARGE SCALE GENOMIC DNA]</scope>
    <source>
        <strain evidence="2 3">9PBR-1</strain>
    </source>
</reference>
<keyword evidence="1" id="KW-1133">Transmembrane helix</keyword>
<evidence type="ECO:0000313" key="2">
    <source>
        <dbReference type="EMBL" id="TGE29452.1"/>
    </source>
</evidence>
<dbReference type="AlphaFoldDB" id="A0A4Z0QL42"/>
<gene>
    <name evidence="2" type="ORF">E5K02_08365</name>
</gene>
<proteinExistence type="predicted"/>
<dbReference type="Proteomes" id="UP000298471">
    <property type="component" value="Unassembled WGS sequence"/>
</dbReference>
<keyword evidence="1" id="KW-0812">Transmembrane</keyword>
<evidence type="ECO:0000256" key="1">
    <source>
        <dbReference type="SAM" id="Phobius"/>
    </source>
</evidence>
<name>A0A4Z0QL42_9BACT</name>
<keyword evidence="3" id="KW-1185">Reference proteome</keyword>
<comment type="caution">
    <text evidence="2">The sequence shown here is derived from an EMBL/GenBank/DDBJ whole genome shotgun (WGS) entry which is preliminary data.</text>
</comment>